<dbReference type="PRINTS" id="PR00344">
    <property type="entry name" value="BCTRLSENSOR"/>
</dbReference>
<evidence type="ECO:0000256" key="4">
    <source>
        <dbReference type="ARBA" id="ARBA00004496"/>
    </source>
</evidence>
<dbReference type="PROSITE" id="PS50885">
    <property type="entry name" value="HAMP"/>
    <property type="match status" value="1"/>
</dbReference>
<dbReference type="Pfam" id="PF02518">
    <property type="entry name" value="HATPase_c"/>
    <property type="match status" value="1"/>
</dbReference>
<keyword evidence="11" id="KW-0479">Metal-binding</keyword>
<reference evidence="21 22" key="1">
    <citation type="submission" date="2018-09" db="EMBL/GenBank/DDBJ databases">
        <title>Draft genome of Simplicispira sp. NY-02.</title>
        <authorList>
            <person name="Im W.T."/>
        </authorList>
    </citation>
    <scope>NUCLEOTIDE SEQUENCE [LARGE SCALE GENOMIC DNA]</scope>
    <source>
        <strain evidence="21 22">NY-02</strain>
    </source>
</reference>
<keyword evidence="9" id="KW-0597">Phosphoprotein</keyword>
<dbReference type="InterPro" id="IPR004358">
    <property type="entry name" value="Sig_transdc_His_kin-like_C"/>
</dbReference>
<dbReference type="InterPro" id="IPR050482">
    <property type="entry name" value="Sensor_HK_TwoCompSys"/>
</dbReference>
<dbReference type="Gene3D" id="6.10.340.10">
    <property type="match status" value="1"/>
</dbReference>
<dbReference type="SMART" id="SM00304">
    <property type="entry name" value="HAMP"/>
    <property type="match status" value="1"/>
</dbReference>
<dbReference type="InterPro" id="IPR036890">
    <property type="entry name" value="HATPase_C_sf"/>
</dbReference>
<keyword evidence="10" id="KW-0808">Transferase</keyword>
<keyword evidence="18" id="KW-1133">Transmembrane helix</keyword>
<dbReference type="GO" id="GO:0046872">
    <property type="term" value="F:metal ion binding"/>
    <property type="evidence" value="ECO:0007669"/>
    <property type="project" value="UniProtKB-KW"/>
</dbReference>
<dbReference type="InterPro" id="IPR003660">
    <property type="entry name" value="HAMP_dom"/>
</dbReference>
<dbReference type="InterPro" id="IPR005467">
    <property type="entry name" value="His_kinase_dom"/>
</dbReference>
<feature type="domain" description="Histidine kinase" evidence="19">
    <location>
        <begin position="346"/>
        <end position="547"/>
    </location>
</feature>
<comment type="function">
    <text evidence="16">Member of the two-component regulatory system NreB/NreC involved in the control of dissimilatory nitrate/nitrite reduction in response to oxygen. NreB functions as a direct oxygen sensor histidine kinase which is autophosphorylated, in the absence of oxygen, probably at the conserved histidine residue, and transfers its phosphate group probably to a conserved aspartate residue of NreC. NreB/NreC activates the expression of the nitrate (narGHJI) and nitrite (nir) reductase operons, as well as the putative nitrate transporter gene narT.</text>
</comment>
<dbReference type="CDD" id="cd06225">
    <property type="entry name" value="HAMP"/>
    <property type="match status" value="1"/>
</dbReference>
<dbReference type="SUPFAM" id="SSF158472">
    <property type="entry name" value="HAMP domain-like"/>
    <property type="match status" value="1"/>
</dbReference>
<feature type="domain" description="HAMP" evidence="20">
    <location>
        <begin position="269"/>
        <end position="321"/>
    </location>
</feature>
<evidence type="ECO:0000256" key="11">
    <source>
        <dbReference type="ARBA" id="ARBA00022723"/>
    </source>
</evidence>
<organism evidence="21 22">
    <name type="scientific">Simplicispira hankyongi</name>
    <dbReference type="NCBI Taxonomy" id="2315688"/>
    <lineage>
        <taxon>Bacteria</taxon>
        <taxon>Pseudomonadati</taxon>
        <taxon>Pseudomonadota</taxon>
        <taxon>Betaproteobacteria</taxon>
        <taxon>Burkholderiales</taxon>
        <taxon>Comamonadaceae</taxon>
        <taxon>Simplicispira</taxon>
    </lineage>
</organism>
<keyword evidence="22" id="KW-1185">Reference proteome</keyword>
<evidence type="ECO:0000256" key="17">
    <source>
        <dbReference type="ARBA" id="ARBA00030800"/>
    </source>
</evidence>
<dbReference type="Pfam" id="PF00672">
    <property type="entry name" value="HAMP"/>
    <property type="match status" value="1"/>
</dbReference>
<evidence type="ECO:0000256" key="12">
    <source>
        <dbReference type="ARBA" id="ARBA00022777"/>
    </source>
</evidence>
<dbReference type="SMART" id="SM00387">
    <property type="entry name" value="HATPase_c"/>
    <property type="match status" value="1"/>
</dbReference>
<dbReference type="InterPro" id="IPR011712">
    <property type="entry name" value="Sig_transdc_His_kin_sub3_dim/P"/>
</dbReference>
<keyword evidence="18" id="KW-0812">Transmembrane</keyword>
<dbReference type="EC" id="2.7.13.3" evidence="5"/>
<feature type="transmembrane region" description="Helical" evidence="18">
    <location>
        <begin position="105"/>
        <end position="125"/>
    </location>
</feature>
<dbReference type="Gene3D" id="3.30.565.10">
    <property type="entry name" value="Histidine kinase-like ATPase, C-terminal domain"/>
    <property type="match status" value="1"/>
</dbReference>
<dbReference type="InterPro" id="IPR003594">
    <property type="entry name" value="HATPase_dom"/>
</dbReference>
<evidence type="ECO:0000256" key="13">
    <source>
        <dbReference type="ARBA" id="ARBA00023004"/>
    </source>
</evidence>
<keyword evidence="7" id="KW-0004">4Fe-4S</keyword>
<sequence length="555" mass="60610">MPMQAAGASNRPISLQPFGQVPCRAVCGVAALANSRAIGCAPRLAPHPGKALVRHQKGFEQALREWAGKYSGDRRVVYAVSWVVPAGSRGETTVRRFTPSLHTRISFVLTALAGVLVLALGSLWLTQSRQSIHEEVEAANRVAQQWLNVAARQARSDPPVWSSEQLLSHVQAVGRIRANALEVLDRAGNQVYLSPQPVYKAGRAAPGWFSAIVDPQFATHLIDAGPLTLILHPDSWRAILDAWDDLCLIAGWAAVSLIALFFAVRLALRRALRPLGAVMAALDRTGRGRFDTRLPVFPVPELGRLACAFNGMADRLAEAVNDNVRLETEHELTERMQLRLEAERGNIARELHDELAQGITAVRALAGAIAQRTSEHPAVNGYAQSIVAATGQMQDGVRNILHHLRPDTRGERVNVEEMLRRYLDVWQQHYPDIVLSMTLEACLQDVSDDFAQALLRIVQEGLTNVARHAAASHVDVHLRQLQQGRERRLELCLIDNGRGLGTPSKFSGCGLGLSGMRERVAALSGELHFDSVVGGGTRLCVLLPANSISTREKVS</sequence>
<keyword evidence="8" id="KW-0963">Cytoplasm</keyword>
<dbReference type="AlphaFoldDB" id="A0A398CF15"/>
<dbReference type="Pfam" id="PF07730">
    <property type="entry name" value="HisKA_3"/>
    <property type="match status" value="1"/>
</dbReference>
<dbReference type="GO" id="GO:0000155">
    <property type="term" value="F:phosphorelay sensor kinase activity"/>
    <property type="evidence" value="ECO:0007669"/>
    <property type="project" value="InterPro"/>
</dbReference>
<comment type="cofactor">
    <cofactor evidence="2">
        <name>[4Fe-4S] cluster</name>
        <dbReference type="ChEBI" id="CHEBI:49883"/>
    </cofactor>
</comment>
<comment type="catalytic activity">
    <reaction evidence="1">
        <text>ATP + protein L-histidine = ADP + protein N-phospho-L-histidine.</text>
        <dbReference type="EC" id="2.7.13.3"/>
    </reaction>
</comment>
<evidence type="ECO:0000256" key="2">
    <source>
        <dbReference type="ARBA" id="ARBA00001966"/>
    </source>
</evidence>
<evidence type="ECO:0000256" key="7">
    <source>
        <dbReference type="ARBA" id="ARBA00022485"/>
    </source>
</evidence>
<protein>
    <recommendedName>
        <fullName evidence="6">Oxygen sensor histidine kinase NreB</fullName>
        <ecNumber evidence="5">2.7.13.3</ecNumber>
    </recommendedName>
    <alternativeName>
        <fullName evidence="17">Nitrogen regulation protein B</fullName>
    </alternativeName>
</protein>
<comment type="subcellular location">
    <subcellularLocation>
        <location evidence="4">Cytoplasm</location>
    </subcellularLocation>
    <subcellularLocation>
        <location evidence="3">Membrane</location>
    </subcellularLocation>
</comment>
<dbReference type="CDD" id="cd16917">
    <property type="entry name" value="HATPase_UhpB-NarQ-NarX-like"/>
    <property type="match status" value="1"/>
</dbReference>
<proteinExistence type="predicted"/>
<accession>A0A398CF15</accession>
<keyword evidence="14" id="KW-0902">Two-component regulatory system</keyword>
<dbReference type="PANTHER" id="PTHR24421">
    <property type="entry name" value="NITRATE/NITRITE SENSOR PROTEIN NARX-RELATED"/>
    <property type="match status" value="1"/>
</dbReference>
<comment type="caution">
    <text evidence="21">The sequence shown here is derived from an EMBL/GenBank/DDBJ whole genome shotgun (WGS) entry which is preliminary data.</text>
</comment>
<dbReference type="SUPFAM" id="SSF55874">
    <property type="entry name" value="ATPase domain of HSP90 chaperone/DNA topoisomerase II/histidine kinase"/>
    <property type="match status" value="1"/>
</dbReference>
<keyword evidence="12" id="KW-0418">Kinase</keyword>
<evidence type="ECO:0000313" key="22">
    <source>
        <dbReference type="Proteomes" id="UP000266302"/>
    </source>
</evidence>
<dbReference type="Gene3D" id="1.20.5.1930">
    <property type="match status" value="1"/>
</dbReference>
<name>A0A398CF15_9BURK</name>
<dbReference type="GO" id="GO:0016020">
    <property type="term" value="C:membrane"/>
    <property type="evidence" value="ECO:0007669"/>
    <property type="project" value="UniProtKB-SubCell"/>
</dbReference>
<dbReference type="Proteomes" id="UP000266302">
    <property type="component" value="Unassembled WGS sequence"/>
</dbReference>
<evidence type="ECO:0000256" key="5">
    <source>
        <dbReference type="ARBA" id="ARBA00012438"/>
    </source>
</evidence>
<evidence type="ECO:0000259" key="20">
    <source>
        <dbReference type="PROSITE" id="PS50885"/>
    </source>
</evidence>
<evidence type="ECO:0000259" key="19">
    <source>
        <dbReference type="PROSITE" id="PS50109"/>
    </source>
</evidence>
<evidence type="ECO:0000256" key="8">
    <source>
        <dbReference type="ARBA" id="ARBA00022490"/>
    </source>
</evidence>
<gene>
    <name evidence="21" type="ORF">D3F03_14505</name>
</gene>
<evidence type="ECO:0000256" key="15">
    <source>
        <dbReference type="ARBA" id="ARBA00023014"/>
    </source>
</evidence>
<keyword evidence="13" id="KW-0408">Iron</keyword>
<dbReference type="GO" id="GO:0051539">
    <property type="term" value="F:4 iron, 4 sulfur cluster binding"/>
    <property type="evidence" value="ECO:0007669"/>
    <property type="project" value="UniProtKB-KW"/>
</dbReference>
<keyword evidence="18" id="KW-0472">Membrane</keyword>
<evidence type="ECO:0000256" key="16">
    <source>
        <dbReference type="ARBA" id="ARBA00024827"/>
    </source>
</evidence>
<evidence type="ECO:0000256" key="9">
    <source>
        <dbReference type="ARBA" id="ARBA00022553"/>
    </source>
</evidence>
<evidence type="ECO:0000256" key="14">
    <source>
        <dbReference type="ARBA" id="ARBA00023012"/>
    </source>
</evidence>
<dbReference type="GO" id="GO:0005737">
    <property type="term" value="C:cytoplasm"/>
    <property type="evidence" value="ECO:0007669"/>
    <property type="project" value="UniProtKB-SubCell"/>
</dbReference>
<dbReference type="PROSITE" id="PS50109">
    <property type="entry name" value="HIS_KIN"/>
    <property type="match status" value="1"/>
</dbReference>
<evidence type="ECO:0000256" key="10">
    <source>
        <dbReference type="ARBA" id="ARBA00022679"/>
    </source>
</evidence>
<evidence type="ECO:0000256" key="18">
    <source>
        <dbReference type="SAM" id="Phobius"/>
    </source>
</evidence>
<evidence type="ECO:0000256" key="3">
    <source>
        <dbReference type="ARBA" id="ARBA00004370"/>
    </source>
</evidence>
<evidence type="ECO:0000313" key="21">
    <source>
        <dbReference type="EMBL" id="RID97463.1"/>
    </source>
</evidence>
<evidence type="ECO:0000256" key="1">
    <source>
        <dbReference type="ARBA" id="ARBA00000085"/>
    </source>
</evidence>
<evidence type="ECO:0000256" key="6">
    <source>
        <dbReference type="ARBA" id="ARBA00017322"/>
    </source>
</evidence>
<keyword evidence="15" id="KW-0411">Iron-sulfur</keyword>
<dbReference type="GO" id="GO:0046983">
    <property type="term" value="F:protein dimerization activity"/>
    <property type="evidence" value="ECO:0007669"/>
    <property type="project" value="InterPro"/>
</dbReference>
<dbReference type="EMBL" id="QXJC01000007">
    <property type="protein sequence ID" value="RID97463.1"/>
    <property type="molecule type" value="Genomic_DNA"/>
</dbReference>
<dbReference type="PANTHER" id="PTHR24421:SF58">
    <property type="entry name" value="SIGNAL TRANSDUCTION HISTIDINE-PROTEIN KINASE_PHOSPHATASE UHPB"/>
    <property type="match status" value="1"/>
</dbReference>
<feature type="transmembrane region" description="Helical" evidence="18">
    <location>
        <begin position="249"/>
        <end position="268"/>
    </location>
</feature>